<keyword evidence="2" id="KW-1185">Reference proteome</keyword>
<accession>A0A317C8M7</accession>
<dbReference type="AlphaFoldDB" id="A0A317C8M7"/>
<dbReference type="RefSeq" id="WP_109839388.1">
    <property type="nucleotide sequence ID" value="NZ_QGKM01000078.1"/>
</dbReference>
<sequence length="206" mass="24082">MNIEKLFELQGDFFARHPDGFEDEELVKIRKKHNIDKLSAQTQGFFSESQFGKVESIIQNMILVMSRSSMVSMFDKPKFRDGIGTLSPAEREHLADAMFDLLHGDTEKGFNQFLEQLVTLKLARWSAISTIPFYFDPKNNWFIKPNTTKMILNYFEMDKELVYKPRPSYAFYRDYSTFLDEMKDQCDPKLSINNAAFTGFLMMTIN</sequence>
<evidence type="ECO:0000313" key="2">
    <source>
        <dbReference type="Proteomes" id="UP000245539"/>
    </source>
</evidence>
<organism evidence="1 2">
    <name type="scientific">Leucothrix pacifica</name>
    <dbReference type="NCBI Taxonomy" id="1247513"/>
    <lineage>
        <taxon>Bacteria</taxon>
        <taxon>Pseudomonadati</taxon>
        <taxon>Pseudomonadota</taxon>
        <taxon>Gammaproteobacteria</taxon>
        <taxon>Thiotrichales</taxon>
        <taxon>Thiotrichaceae</taxon>
        <taxon>Leucothrix</taxon>
    </lineage>
</organism>
<dbReference type="Proteomes" id="UP000245539">
    <property type="component" value="Unassembled WGS sequence"/>
</dbReference>
<comment type="caution">
    <text evidence="1">The sequence shown here is derived from an EMBL/GenBank/DDBJ whole genome shotgun (WGS) entry which is preliminary data.</text>
</comment>
<dbReference type="EMBL" id="QGKM01000078">
    <property type="protein sequence ID" value="PWQ92670.1"/>
    <property type="molecule type" value="Genomic_DNA"/>
</dbReference>
<reference evidence="1 2" key="1">
    <citation type="submission" date="2018-05" db="EMBL/GenBank/DDBJ databases">
        <title>Leucothrix arctica sp. nov., isolated from Arctic seawater.</title>
        <authorList>
            <person name="Choi A."/>
            <person name="Baek K."/>
        </authorList>
    </citation>
    <scope>NUCLEOTIDE SEQUENCE [LARGE SCALE GENOMIC DNA]</scope>
    <source>
        <strain evidence="1 2">JCM 18388</strain>
    </source>
</reference>
<dbReference type="OrthoDB" id="5871096at2"/>
<protein>
    <submittedName>
        <fullName evidence="1">Uncharacterized protein</fullName>
    </submittedName>
</protein>
<evidence type="ECO:0000313" key="1">
    <source>
        <dbReference type="EMBL" id="PWQ92670.1"/>
    </source>
</evidence>
<gene>
    <name evidence="1" type="ORF">DKW60_19715</name>
</gene>
<proteinExistence type="predicted"/>
<name>A0A317C8M7_9GAMM</name>